<dbReference type="RefSeq" id="WP_120675462.1">
    <property type="nucleotide sequence ID" value="NZ_RBAL01000002.1"/>
</dbReference>
<evidence type="ECO:0000313" key="5">
    <source>
        <dbReference type="Proteomes" id="UP000272474"/>
    </source>
</evidence>
<comment type="caution">
    <text evidence="4">The sequence shown here is derived from an EMBL/GenBank/DDBJ whole genome shotgun (WGS) entry which is preliminary data.</text>
</comment>
<dbReference type="SUPFAM" id="SSF51905">
    <property type="entry name" value="FAD/NAD(P)-binding domain"/>
    <property type="match status" value="1"/>
</dbReference>
<dbReference type="Proteomes" id="UP000272474">
    <property type="component" value="Unassembled WGS sequence"/>
</dbReference>
<keyword evidence="5" id="KW-1185">Reference proteome</keyword>
<dbReference type="PRINTS" id="PR00420">
    <property type="entry name" value="RNGMNOXGNASE"/>
</dbReference>
<gene>
    <name evidence="4" type="ORF">D7294_03730</name>
</gene>
<dbReference type="GO" id="GO:0016709">
    <property type="term" value="F:oxidoreductase activity, acting on paired donors, with incorporation or reduction of molecular oxygen, NAD(P)H as one donor, and incorporation of one atom of oxygen"/>
    <property type="evidence" value="ECO:0007669"/>
    <property type="project" value="UniProtKB-ARBA"/>
</dbReference>
<evidence type="ECO:0000313" key="4">
    <source>
        <dbReference type="EMBL" id="RKN45598.1"/>
    </source>
</evidence>
<dbReference type="Gene3D" id="3.50.50.60">
    <property type="entry name" value="FAD/NAD(P)-binding domain"/>
    <property type="match status" value="1"/>
</dbReference>
<dbReference type="Pfam" id="PF01494">
    <property type="entry name" value="FAD_binding_3"/>
    <property type="match status" value="1"/>
</dbReference>
<keyword evidence="2" id="KW-0274">FAD</keyword>
<dbReference type="PANTHER" id="PTHR43004">
    <property type="entry name" value="TRK SYSTEM POTASSIUM UPTAKE PROTEIN"/>
    <property type="match status" value="1"/>
</dbReference>
<name>A0A3A9ZBE2_9ACTN</name>
<dbReference type="OrthoDB" id="9791689at2"/>
<proteinExistence type="predicted"/>
<reference evidence="4 5" key="1">
    <citation type="journal article" date="2014" name="Int. J. Syst. Evol. Microbiol.">
        <title>Streptomyces hoynatensis sp. nov., isolated from deep marine sediment.</title>
        <authorList>
            <person name="Veyisoglu A."/>
            <person name="Sahin N."/>
        </authorList>
    </citation>
    <scope>NUCLEOTIDE SEQUENCE [LARGE SCALE GENOMIC DNA]</scope>
    <source>
        <strain evidence="4 5">KCTC 29097</strain>
    </source>
</reference>
<evidence type="ECO:0000256" key="1">
    <source>
        <dbReference type="ARBA" id="ARBA00022630"/>
    </source>
</evidence>
<dbReference type="GO" id="GO:0071949">
    <property type="term" value="F:FAD binding"/>
    <property type="evidence" value="ECO:0007669"/>
    <property type="project" value="InterPro"/>
</dbReference>
<evidence type="ECO:0000259" key="3">
    <source>
        <dbReference type="Pfam" id="PF01494"/>
    </source>
</evidence>
<protein>
    <submittedName>
        <fullName evidence="4">Hydroxybenzoate hydroxylase</fullName>
    </submittedName>
</protein>
<dbReference type="SUPFAM" id="SSF54373">
    <property type="entry name" value="FAD-linked reductases, C-terminal domain"/>
    <property type="match status" value="1"/>
</dbReference>
<dbReference type="AlphaFoldDB" id="A0A3A9ZBE2"/>
<dbReference type="InterPro" id="IPR050641">
    <property type="entry name" value="RIFMO-like"/>
</dbReference>
<dbReference type="InterPro" id="IPR036188">
    <property type="entry name" value="FAD/NAD-bd_sf"/>
</dbReference>
<evidence type="ECO:0000256" key="2">
    <source>
        <dbReference type="ARBA" id="ARBA00022827"/>
    </source>
</evidence>
<organism evidence="4 5">
    <name type="scientific">Streptomyces hoynatensis</name>
    <dbReference type="NCBI Taxonomy" id="1141874"/>
    <lineage>
        <taxon>Bacteria</taxon>
        <taxon>Bacillati</taxon>
        <taxon>Actinomycetota</taxon>
        <taxon>Actinomycetes</taxon>
        <taxon>Kitasatosporales</taxon>
        <taxon>Streptomycetaceae</taxon>
        <taxon>Streptomyces</taxon>
    </lineage>
</organism>
<feature type="domain" description="FAD-binding" evidence="3">
    <location>
        <begin position="8"/>
        <end position="346"/>
    </location>
</feature>
<dbReference type="PANTHER" id="PTHR43004:SF3">
    <property type="entry name" value="P-HYDROXYBENZOATE HYDROXYLASE"/>
    <property type="match status" value="1"/>
</dbReference>
<dbReference type="Gene3D" id="3.30.9.10">
    <property type="entry name" value="D-Amino Acid Oxidase, subunit A, domain 2"/>
    <property type="match status" value="1"/>
</dbReference>
<sequence>MSGAGRRVEVAVAGAGPAGLVLANVLRRAGIEVAVWERFSAAHLERRARAGLLEHRIAGYLRAQGLATGLDARGSRHGWCEFACLGRLVRVDYRALTGGAGHWVYPQQELVGDLLAELARAGGPARLESPVLGVGRDGTGRPVLRVAEGGAERTYGCEYLVGCDGAHGIVAECFPPQARRVVRRRYPYDWLTVLAEVSRPVEGVRYALHESGFAGMMPRAGTVGRLYLQVPPEDDPARWPAERVQAELAARLRPAPGDPRVLRLLETGVVRLHARVRGRLRHGRVFLAGDAAHLLTPSGAKGLNLAVADAADLADALIRALRRGDPSALDGYEARRLRETWRMQEFSDRLLGLLHLPREAAEPAEREFGLRLRLAHLRGLAEPGPRAVDFARDYAGAGEVRLAPPP</sequence>
<accession>A0A3A9ZBE2</accession>
<keyword evidence="1" id="KW-0285">Flavoprotein</keyword>
<dbReference type="InterPro" id="IPR002938">
    <property type="entry name" value="FAD-bd"/>
</dbReference>
<dbReference type="EMBL" id="RBAL01000002">
    <property type="protein sequence ID" value="RKN45598.1"/>
    <property type="molecule type" value="Genomic_DNA"/>
</dbReference>